<feature type="compositionally biased region" description="Basic residues" evidence="5">
    <location>
        <begin position="1"/>
        <end position="11"/>
    </location>
</feature>
<dbReference type="AlphaFoldDB" id="A0AAP0LEL4"/>
<evidence type="ECO:0000256" key="2">
    <source>
        <dbReference type="ARBA" id="ARBA00022692"/>
    </source>
</evidence>
<keyword evidence="2 6" id="KW-0812">Transmembrane</keyword>
<feature type="region of interest" description="Disordered" evidence="5">
    <location>
        <begin position="1"/>
        <end position="39"/>
    </location>
</feature>
<evidence type="ECO:0000256" key="6">
    <source>
        <dbReference type="SAM" id="Phobius"/>
    </source>
</evidence>
<feature type="transmembrane region" description="Helical" evidence="6">
    <location>
        <begin position="103"/>
        <end position="124"/>
    </location>
</feature>
<dbReference type="PANTHER" id="PTHR23423">
    <property type="entry name" value="ORGANIC SOLUTE TRANSPORTER-RELATED"/>
    <property type="match status" value="1"/>
</dbReference>
<evidence type="ECO:0000313" key="7">
    <source>
        <dbReference type="EMBL" id="KAK9169235.1"/>
    </source>
</evidence>
<dbReference type="Pfam" id="PF03619">
    <property type="entry name" value="Solute_trans_a"/>
    <property type="match status" value="1"/>
</dbReference>
<feature type="transmembrane region" description="Helical" evidence="6">
    <location>
        <begin position="130"/>
        <end position="157"/>
    </location>
</feature>
<keyword evidence="4 6" id="KW-0472">Membrane</keyword>
<accession>A0AAP0LEL4</accession>
<evidence type="ECO:0000256" key="4">
    <source>
        <dbReference type="ARBA" id="ARBA00023136"/>
    </source>
</evidence>
<organism evidence="7 8">
    <name type="scientific">Stephania yunnanensis</name>
    <dbReference type="NCBI Taxonomy" id="152371"/>
    <lineage>
        <taxon>Eukaryota</taxon>
        <taxon>Viridiplantae</taxon>
        <taxon>Streptophyta</taxon>
        <taxon>Embryophyta</taxon>
        <taxon>Tracheophyta</taxon>
        <taxon>Spermatophyta</taxon>
        <taxon>Magnoliopsida</taxon>
        <taxon>Ranunculales</taxon>
        <taxon>Menispermaceae</taxon>
        <taxon>Menispermoideae</taxon>
        <taxon>Cissampelideae</taxon>
        <taxon>Stephania</taxon>
    </lineage>
</organism>
<evidence type="ECO:0000256" key="5">
    <source>
        <dbReference type="SAM" id="MobiDB-lite"/>
    </source>
</evidence>
<keyword evidence="3 6" id="KW-1133">Transmembrane helix</keyword>
<reference evidence="7 8" key="1">
    <citation type="submission" date="2024-01" db="EMBL/GenBank/DDBJ databases">
        <title>Genome assemblies of Stephania.</title>
        <authorList>
            <person name="Yang L."/>
        </authorList>
    </citation>
    <scope>NUCLEOTIDE SEQUENCE [LARGE SCALE GENOMIC DNA]</scope>
    <source>
        <strain evidence="7">YNDBR</strain>
        <tissue evidence="7">Leaf</tissue>
    </source>
</reference>
<dbReference type="EMBL" id="JBBNAF010000001">
    <property type="protein sequence ID" value="KAK9169235.1"/>
    <property type="molecule type" value="Genomic_DNA"/>
</dbReference>
<comment type="caution">
    <text evidence="7">The sequence shown here is derived from an EMBL/GenBank/DDBJ whole genome shotgun (WGS) entry which is preliminary data.</text>
</comment>
<sequence>MWRRNRTKHRASKLEILPPTDERRRGTKTNPNNRKNVGSREYGSLKRTVVEWWGASILNEGYFGDIEHQFWMPDFMPSTIGCLHELPHSVRLEHRALKLLENWTWQFVMIRPVCSLLMILLQMLGAYPSWVSWTFTIILNVSVSLALYSLVVFYHVFQKRAGASQTAGQILVRQRDCLLLLLAGKNYAERGEIGKIAETKSERSQRRNGP</sequence>
<evidence type="ECO:0000313" key="8">
    <source>
        <dbReference type="Proteomes" id="UP001420932"/>
    </source>
</evidence>
<name>A0AAP0LEL4_9MAGN</name>
<dbReference type="InterPro" id="IPR005178">
    <property type="entry name" value="Ostalpha/TMEM184C"/>
</dbReference>
<comment type="subcellular location">
    <subcellularLocation>
        <location evidence="1">Membrane</location>
        <topology evidence="1">Multi-pass membrane protein</topology>
    </subcellularLocation>
</comment>
<dbReference type="Proteomes" id="UP001420932">
    <property type="component" value="Unassembled WGS sequence"/>
</dbReference>
<keyword evidence="8" id="KW-1185">Reference proteome</keyword>
<protein>
    <submittedName>
        <fullName evidence="7">Uncharacterized protein</fullName>
    </submittedName>
</protein>
<gene>
    <name evidence="7" type="ORF">Syun_001375</name>
</gene>
<dbReference type="GO" id="GO:0016020">
    <property type="term" value="C:membrane"/>
    <property type="evidence" value="ECO:0007669"/>
    <property type="project" value="UniProtKB-SubCell"/>
</dbReference>
<proteinExistence type="predicted"/>
<evidence type="ECO:0000256" key="1">
    <source>
        <dbReference type="ARBA" id="ARBA00004141"/>
    </source>
</evidence>
<evidence type="ECO:0000256" key="3">
    <source>
        <dbReference type="ARBA" id="ARBA00022989"/>
    </source>
</evidence>